<protein>
    <submittedName>
        <fullName evidence="8">ABC transporter ATP-binding protein</fullName>
    </submittedName>
</protein>
<name>A0A3A3GMX2_PANTH</name>
<dbReference type="InterPro" id="IPR003593">
    <property type="entry name" value="AAA+_ATPase"/>
</dbReference>
<dbReference type="InterPro" id="IPR047641">
    <property type="entry name" value="ABC_transpr_MalK/UgpC-like"/>
</dbReference>
<dbReference type="InterPro" id="IPR003439">
    <property type="entry name" value="ABC_transporter-like_ATP-bd"/>
</dbReference>
<dbReference type="SMART" id="SM00382">
    <property type="entry name" value="AAA"/>
    <property type="match status" value="1"/>
</dbReference>
<proteinExistence type="predicted"/>
<dbReference type="Proteomes" id="UP000266177">
    <property type="component" value="Unassembled WGS sequence"/>
</dbReference>
<gene>
    <name evidence="8" type="ORF">DQX05_04905</name>
</gene>
<evidence type="ECO:0000256" key="3">
    <source>
        <dbReference type="ARBA" id="ARBA00022741"/>
    </source>
</evidence>
<dbReference type="CDD" id="cd03301">
    <property type="entry name" value="ABC_MalK_N"/>
    <property type="match status" value="1"/>
</dbReference>
<dbReference type="SUPFAM" id="SSF52540">
    <property type="entry name" value="P-loop containing nucleoside triphosphate hydrolases"/>
    <property type="match status" value="1"/>
</dbReference>
<dbReference type="PANTHER" id="PTHR43875">
    <property type="entry name" value="MALTODEXTRIN IMPORT ATP-BINDING PROTEIN MSMX"/>
    <property type="match status" value="1"/>
</dbReference>
<dbReference type="PROSITE" id="PS50893">
    <property type="entry name" value="ABC_TRANSPORTER_2"/>
    <property type="match status" value="1"/>
</dbReference>
<organism evidence="8 9">
    <name type="scientific">Paenibacillus thiaminolyticus</name>
    <name type="common">Bacillus thiaminolyticus</name>
    <dbReference type="NCBI Taxonomy" id="49283"/>
    <lineage>
        <taxon>Bacteria</taxon>
        <taxon>Bacillati</taxon>
        <taxon>Bacillota</taxon>
        <taxon>Bacilli</taxon>
        <taxon>Bacillales</taxon>
        <taxon>Paenibacillaceae</taxon>
        <taxon>Paenibacillus</taxon>
    </lineage>
</organism>
<accession>A0A3A3GMX2</accession>
<reference evidence="8 9" key="1">
    <citation type="submission" date="2018-09" db="EMBL/GenBank/DDBJ databases">
        <title>Paenibacillus SK2017-BO5.</title>
        <authorList>
            <person name="Piskunova J.V."/>
            <person name="Dubiley S.A."/>
            <person name="Severinov K.V."/>
        </authorList>
    </citation>
    <scope>NUCLEOTIDE SEQUENCE [LARGE SCALE GENOMIC DNA]</scope>
    <source>
        <strain evidence="8 9">BO5</strain>
    </source>
</reference>
<evidence type="ECO:0000256" key="6">
    <source>
        <dbReference type="ARBA" id="ARBA00023136"/>
    </source>
</evidence>
<keyword evidence="4 8" id="KW-0067">ATP-binding</keyword>
<evidence type="ECO:0000256" key="4">
    <source>
        <dbReference type="ARBA" id="ARBA00022840"/>
    </source>
</evidence>
<evidence type="ECO:0000256" key="5">
    <source>
        <dbReference type="ARBA" id="ARBA00022967"/>
    </source>
</evidence>
<dbReference type="EMBL" id="QYZD01000002">
    <property type="protein sequence ID" value="RJG26227.1"/>
    <property type="molecule type" value="Genomic_DNA"/>
</dbReference>
<dbReference type="GO" id="GO:0055052">
    <property type="term" value="C:ATP-binding cassette (ABC) transporter complex, substrate-binding subunit-containing"/>
    <property type="evidence" value="ECO:0007669"/>
    <property type="project" value="TreeGrafter"/>
</dbReference>
<dbReference type="GO" id="GO:0008643">
    <property type="term" value="P:carbohydrate transport"/>
    <property type="evidence" value="ECO:0007669"/>
    <property type="project" value="InterPro"/>
</dbReference>
<dbReference type="GO" id="GO:0016887">
    <property type="term" value="F:ATP hydrolysis activity"/>
    <property type="evidence" value="ECO:0007669"/>
    <property type="project" value="InterPro"/>
</dbReference>
<dbReference type="GO" id="GO:0140359">
    <property type="term" value="F:ABC-type transporter activity"/>
    <property type="evidence" value="ECO:0007669"/>
    <property type="project" value="InterPro"/>
</dbReference>
<dbReference type="SUPFAM" id="SSF50331">
    <property type="entry name" value="MOP-like"/>
    <property type="match status" value="1"/>
</dbReference>
<dbReference type="Gene3D" id="2.40.50.140">
    <property type="entry name" value="Nucleic acid-binding proteins"/>
    <property type="match status" value="1"/>
</dbReference>
<dbReference type="InterPro" id="IPR027417">
    <property type="entry name" value="P-loop_NTPase"/>
</dbReference>
<dbReference type="Gene3D" id="2.40.50.100">
    <property type="match status" value="1"/>
</dbReference>
<dbReference type="PANTHER" id="PTHR43875:SF15">
    <property type="entry name" value="TREHALOSE IMPORT ATP-BINDING PROTEIN SUGC"/>
    <property type="match status" value="1"/>
</dbReference>
<dbReference type="RefSeq" id="WP_119791385.1">
    <property type="nucleotide sequence ID" value="NZ_QYZD01000002.1"/>
</dbReference>
<dbReference type="InterPro" id="IPR008995">
    <property type="entry name" value="Mo/tungstate-bd_C_term_dom"/>
</dbReference>
<evidence type="ECO:0000259" key="7">
    <source>
        <dbReference type="PROSITE" id="PS50893"/>
    </source>
</evidence>
<keyword evidence="1" id="KW-0813">Transport</keyword>
<keyword evidence="3" id="KW-0547">Nucleotide-binding</keyword>
<dbReference type="AlphaFoldDB" id="A0A3A3GMX2"/>
<dbReference type="Gene3D" id="3.40.50.300">
    <property type="entry name" value="P-loop containing nucleotide triphosphate hydrolases"/>
    <property type="match status" value="1"/>
</dbReference>
<dbReference type="OrthoDB" id="2550338at2"/>
<keyword evidence="5" id="KW-1278">Translocase</keyword>
<keyword evidence="6" id="KW-0472">Membrane</keyword>
<dbReference type="Pfam" id="PF00005">
    <property type="entry name" value="ABC_tran"/>
    <property type="match status" value="1"/>
</dbReference>
<keyword evidence="2" id="KW-1003">Cell membrane</keyword>
<sequence length="382" mass="42774">MADILLENITMNYKGKAALNNVSLEVKDKEFFVVFGPAGAGKTTLLNVIAGIVLPSEGVVRMNGNVINALEPEERNVAMVFENYALYPHLTVFDNMASPLRSPTYLEPDSVIREEVRRVARILRIDGLLERLPSELSNGQQQRVSLGRALVRKPEVFLMDEPLTHLDAKLRHQMRAEFKEMQQSLNTTTIYVTHDYLEAISLGDRIAVIHQGRIEQVGKPDDIYYRPATEYVAEAFGEPEINLLDADIIRRPEAAYLNLLGDSDHFSVPDDMLERIDQAGCTVVRVGFRPRDISYSFEGDPEGALEARIYSFEPLGAKVILTVERNGRQIRLTAPADLECSMDEPIYLTFNTAEALFFDSSTRCFLGRSGEKGGRKDGGAHH</sequence>
<evidence type="ECO:0000313" key="8">
    <source>
        <dbReference type="EMBL" id="RJG26227.1"/>
    </source>
</evidence>
<evidence type="ECO:0000256" key="1">
    <source>
        <dbReference type="ARBA" id="ARBA00022448"/>
    </source>
</evidence>
<feature type="domain" description="ABC transporter" evidence="7">
    <location>
        <begin position="4"/>
        <end position="236"/>
    </location>
</feature>
<evidence type="ECO:0000256" key="2">
    <source>
        <dbReference type="ARBA" id="ARBA00022475"/>
    </source>
</evidence>
<dbReference type="InterPro" id="IPR012340">
    <property type="entry name" value="NA-bd_OB-fold"/>
</dbReference>
<dbReference type="GO" id="GO:0005524">
    <property type="term" value="F:ATP binding"/>
    <property type="evidence" value="ECO:0007669"/>
    <property type="project" value="UniProtKB-KW"/>
</dbReference>
<dbReference type="InterPro" id="IPR015855">
    <property type="entry name" value="ABC_transpr_MalK-like"/>
</dbReference>
<comment type="caution">
    <text evidence="8">The sequence shown here is derived from an EMBL/GenBank/DDBJ whole genome shotgun (WGS) entry which is preliminary data.</text>
</comment>
<dbReference type="FunFam" id="3.40.50.300:FF:000042">
    <property type="entry name" value="Maltose/maltodextrin ABC transporter, ATP-binding protein"/>
    <property type="match status" value="1"/>
</dbReference>
<evidence type="ECO:0000313" key="9">
    <source>
        <dbReference type="Proteomes" id="UP000266177"/>
    </source>
</evidence>